<dbReference type="InterPro" id="IPR000639">
    <property type="entry name" value="Epox_hydrolase-like"/>
</dbReference>
<dbReference type="PANTHER" id="PTHR43798:SF33">
    <property type="entry name" value="HYDROLASE, PUTATIVE (AFU_ORTHOLOGUE AFUA_2G14860)-RELATED"/>
    <property type="match status" value="1"/>
</dbReference>
<name>A0A229UPG2_9BACL</name>
<organism evidence="2 3">
    <name type="scientific">Paenibacillus rigui</name>
    <dbReference type="NCBI Taxonomy" id="554312"/>
    <lineage>
        <taxon>Bacteria</taxon>
        <taxon>Bacillati</taxon>
        <taxon>Bacillota</taxon>
        <taxon>Bacilli</taxon>
        <taxon>Bacillales</taxon>
        <taxon>Paenibacillaceae</taxon>
        <taxon>Paenibacillus</taxon>
    </lineage>
</organism>
<dbReference type="PRINTS" id="PR00412">
    <property type="entry name" value="EPOXHYDRLASE"/>
</dbReference>
<keyword evidence="2" id="KW-0378">Hydrolase</keyword>
<evidence type="ECO:0000313" key="3">
    <source>
        <dbReference type="Proteomes" id="UP000215509"/>
    </source>
</evidence>
<gene>
    <name evidence="2" type="ORF">CF651_16800</name>
</gene>
<dbReference type="InterPro" id="IPR029058">
    <property type="entry name" value="AB_hydrolase_fold"/>
</dbReference>
<accession>A0A229UPG2</accession>
<feature type="domain" description="AB hydrolase-1" evidence="1">
    <location>
        <begin position="23"/>
        <end position="249"/>
    </location>
</feature>
<dbReference type="Pfam" id="PF00561">
    <property type="entry name" value="Abhydrolase_1"/>
    <property type="match status" value="1"/>
</dbReference>
<dbReference type="RefSeq" id="WP_094016018.1">
    <property type="nucleotide sequence ID" value="NZ_NMQW01000023.1"/>
</dbReference>
<dbReference type="Gene3D" id="3.40.50.1820">
    <property type="entry name" value="alpha/beta hydrolase"/>
    <property type="match status" value="1"/>
</dbReference>
<dbReference type="OrthoDB" id="252464at2"/>
<keyword evidence="3" id="KW-1185">Reference proteome</keyword>
<dbReference type="GO" id="GO:0016787">
    <property type="term" value="F:hydrolase activity"/>
    <property type="evidence" value="ECO:0007669"/>
    <property type="project" value="UniProtKB-KW"/>
</dbReference>
<dbReference type="Proteomes" id="UP000215509">
    <property type="component" value="Unassembled WGS sequence"/>
</dbReference>
<dbReference type="PRINTS" id="PR00111">
    <property type="entry name" value="ABHYDROLASE"/>
</dbReference>
<dbReference type="AlphaFoldDB" id="A0A229UPG2"/>
<reference evidence="2 3" key="1">
    <citation type="submission" date="2017-07" db="EMBL/GenBank/DDBJ databases">
        <title>Genome sequencing and assembly of Paenibacillus rigui.</title>
        <authorList>
            <person name="Mayilraj S."/>
        </authorList>
    </citation>
    <scope>NUCLEOTIDE SEQUENCE [LARGE SCALE GENOMIC DNA]</scope>
    <source>
        <strain evidence="2 3">JCM 16352</strain>
    </source>
</reference>
<dbReference type="GO" id="GO:0016020">
    <property type="term" value="C:membrane"/>
    <property type="evidence" value="ECO:0007669"/>
    <property type="project" value="TreeGrafter"/>
</dbReference>
<dbReference type="PANTHER" id="PTHR43798">
    <property type="entry name" value="MONOACYLGLYCEROL LIPASE"/>
    <property type="match status" value="1"/>
</dbReference>
<dbReference type="InterPro" id="IPR000073">
    <property type="entry name" value="AB_hydrolase_1"/>
</dbReference>
<sequence>MAKQKVLLEGVELAYQQQGQGTTVLLLHGFCGSSAYWDKVLPLLPDDIRVIAPDLRGHGDSSSPDGTYTMEVFAADIVQLIGKLDAGKAIVLGHSLGGYVTLALADKQPELLKAFGLIHSTGFPDSEEGKAGRLKGIQTIQEKGLPAFIEGLIPKLFAPAHLESMPEAVQEAKRIGLSTSPQGAMATLEGMRTRPDRNDVLKQAKQPVLLVAGEHDQIIPAERTFVVDGGSVSQRKIDEVGHMSMMENPKALADAIVAFVRSLG</sequence>
<protein>
    <submittedName>
        <fullName evidence="2">Alpha/beta hydrolase</fullName>
    </submittedName>
</protein>
<proteinExistence type="predicted"/>
<evidence type="ECO:0000313" key="2">
    <source>
        <dbReference type="EMBL" id="OXM85254.1"/>
    </source>
</evidence>
<comment type="caution">
    <text evidence="2">The sequence shown here is derived from an EMBL/GenBank/DDBJ whole genome shotgun (WGS) entry which is preliminary data.</text>
</comment>
<evidence type="ECO:0000259" key="1">
    <source>
        <dbReference type="Pfam" id="PF00561"/>
    </source>
</evidence>
<dbReference type="SUPFAM" id="SSF53474">
    <property type="entry name" value="alpha/beta-Hydrolases"/>
    <property type="match status" value="1"/>
</dbReference>
<dbReference type="EMBL" id="NMQW01000023">
    <property type="protein sequence ID" value="OXM85254.1"/>
    <property type="molecule type" value="Genomic_DNA"/>
</dbReference>
<dbReference type="InterPro" id="IPR050266">
    <property type="entry name" value="AB_hydrolase_sf"/>
</dbReference>